<feature type="domain" description="CCR4-Not complex component Not N-terminal" evidence="10">
    <location>
        <begin position="2"/>
        <end position="228"/>
    </location>
</feature>
<dbReference type="InParanoid" id="D2VK97"/>
<keyword evidence="6" id="KW-0805">Transcription regulation</keyword>
<feature type="compositionally biased region" description="Basic residues" evidence="9">
    <location>
        <begin position="663"/>
        <end position="676"/>
    </location>
</feature>
<feature type="compositionally biased region" description="Basic residues" evidence="9">
    <location>
        <begin position="598"/>
        <end position="612"/>
    </location>
</feature>
<evidence type="ECO:0000256" key="4">
    <source>
        <dbReference type="ARBA" id="ARBA00022490"/>
    </source>
</evidence>
<evidence type="ECO:0000256" key="7">
    <source>
        <dbReference type="ARBA" id="ARBA00023163"/>
    </source>
</evidence>
<dbReference type="AlphaFoldDB" id="D2VK97"/>
<keyword evidence="5" id="KW-0678">Repressor</keyword>
<dbReference type="Proteomes" id="UP000006671">
    <property type="component" value="Unassembled WGS sequence"/>
</dbReference>
<dbReference type="STRING" id="5762.D2VK97"/>
<feature type="compositionally biased region" description="Low complexity" evidence="9">
    <location>
        <begin position="307"/>
        <end position="318"/>
    </location>
</feature>
<feature type="compositionally biased region" description="Polar residues" evidence="9">
    <location>
        <begin position="633"/>
        <end position="644"/>
    </location>
</feature>
<evidence type="ECO:0000256" key="2">
    <source>
        <dbReference type="ARBA" id="ARBA00004496"/>
    </source>
</evidence>
<feature type="compositionally biased region" description="Basic and acidic residues" evidence="9">
    <location>
        <begin position="154"/>
        <end position="174"/>
    </location>
</feature>
<feature type="region of interest" description="Disordered" evidence="9">
    <location>
        <begin position="88"/>
        <end position="125"/>
    </location>
</feature>
<feature type="compositionally biased region" description="Basic and acidic residues" evidence="9">
    <location>
        <begin position="235"/>
        <end position="257"/>
    </location>
</feature>
<keyword evidence="4" id="KW-0963">Cytoplasm</keyword>
<dbReference type="GO" id="GO:0030015">
    <property type="term" value="C:CCR4-NOT core complex"/>
    <property type="evidence" value="ECO:0007669"/>
    <property type="project" value="InterPro"/>
</dbReference>
<feature type="compositionally biased region" description="Polar residues" evidence="9">
    <location>
        <begin position="442"/>
        <end position="465"/>
    </location>
</feature>
<feature type="compositionally biased region" description="Polar residues" evidence="9">
    <location>
        <begin position="348"/>
        <end position="365"/>
    </location>
</feature>
<evidence type="ECO:0000259" key="10">
    <source>
        <dbReference type="Pfam" id="PF04065"/>
    </source>
</evidence>
<dbReference type="VEuPathDB" id="AmoebaDB:NAEGRDRAFT_69317"/>
<feature type="region of interest" description="Disordered" evidence="9">
    <location>
        <begin position="143"/>
        <end position="174"/>
    </location>
</feature>
<evidence type="ECO:0000256" key="6">
    <source>
        <dbReference type="ARBA" id="ARBA00023015"/>
    </source>
</evidence>
<dbReference type="GO" id="GO:0006355">
    <property type="term" value="P:regulation of DNA-templated transcription"/>
    <property type="evidence" value="ECO:0007669"/>
    <property type="project" value="InterPro"/>
</dbReference>
<dbReference type="GO" id="GO:0005634">
    <property type="term" value="C:nucleus"/>
    <property type="evidence" value="ECO:0007669"/>
    <property type="project" value="UniProtKB-SubCell"/>
</dbReference>
<evidence type="ECO:0000256" key="1">
    <source>
        <dbReference type="ARBA" id="ARBA00004123"/>
    </source>
</evidence>
<proteinExistence type="inferred from homology"/>
<feature type="compositionally biased region" description="Low complexity" evidence="9">
    <location>
        <begin position="366"/>
        <end position="377"/>
    </location>
</feature>
<sequence length="676" mass="76125">MAEVDRTVKKVNEGIENFDELEEKVYSAQSSSQRDKFEGELKKEIKKLQRLRETIRGWISGNEIKDKELLVEKRQQIETRMERFKKCEQKTKMKAYSKEALSKSQVEKRSRNKQNIIPDSKEKKQAKKWLKDMIETLTNAVDSIEEKIEEEEEKEKKKDGDMIESHRSRQRKHEEYIDKLNQVYEFLDNDEGITPQDLEELKEYVEYYVDENEEAEFVEDDDSFETIFKKHKEWEESAPKEELVDVDEVKDSIKNSDEYDDEDSDEGFDEDLDSDDDDGSSNVDDDEDLSSPISTSSKDDDKKKKSPPNTTPVVNVNPSITKPSGSNLTVTAVVSKDKKITKQAPPAISTSPNQPSTTQQPSGQVTPNTTTPTTTKPSYSDLVKSPKTPLQPQQPTPTNTSTTATTTKQAATTTTTATTASGSTTPTSTTIKKPAVSYIDIAQQNKNAPQGHNLTVSISDSNKQQVTTPTVAATTPTTTSNKNAKQQATTTTTATATTTATKQQPTTKGQPAQPTKKAQTNANQIDGWISSSDDEASNERQKQSSQAVMNKFFSQQQGSGKQQNKRLGIQGDKLSEQNLKQQQKNKIDKVNSDLKFLILKKHDARKRMKRKGQLISYGDESDEEVKQEEQKPTTDSTTATTEQNSLKRKKEESDDEDESKIKVLAKKKKKKKKSNK</sequence>
<dbReference type="InterPro" id="IPR040168">
    <property type="entry name" value="Not2/3/5"/>
</dbReference>
<feature type="compositionally biased region" description="Basic and acidic residues" evidence="9">
    <location>
        <begin position="88"/>
        <end position="109"/>
    </location>
</feature>
<feature type="compositionally biased region" description="Polar residues" evidence="9">
    <location>
        <begin position="319"/>
        <end position="332"/>
    </location>
</feature>
<dbReference type="Pfam" id="PF04065">
    <property type="entry name" value="Not3"/>
    <property type="match status" value="1"/>
</dbReference>
<feature type="compositionally biased region" description="Low complexity" evidence="9">
    <location>
        <begin position="551"/>
        <end position="562"/>
    </location>
</feature>
<evidence type="ECO:0000256" key="5">
    <source>
        <dbReference type="ARBA" id="ARBA00022491"/>
    </source>
</evidence>
<dbReference type="GO" id="GO:0005737">
    <property type="term" value="C:cytoplasm"/>
    <property type="evidence" value="ECO:0007669"/>
    <property type="project" value="UniProtKB-SubCell"/>
</dbReference>
<gene>
    <name evidence="11" type="ORF">NAEGRDRAFT_69317</name>
</gene>
<evidence type="ECO:0000313" key="12">
    <source>
        <dbReference type="Proteomes" id="UP000006671"/>
    </source>
</evidence>
<organism evidence="12">
    <name type="scientific">Naegleria gruberi</name>
    <name type="common">Amoeba</name>
    <dbReference type="NCBI Taxonomy" id="5762"/>
    <lineage>
        <taxon>Eukaryota</taxon>
        <taxon>Discoba</taxon>
        <taxon>Heterolobosea</taxon>
        <taxon>Tetramitia</taxon>
        <taxon>Eutetramitia</taxon>
        <taxon>Vahlkampfiidae</taxon>
        <taxon>Naegleria</taxon>
    </lineage>
</organism>
<evidence type="ECO:0000256" key="8">
    <source>
        <dbReference type="ARBA" id="ARBA00023242"/>
    </source>
</evidence>
<keyword evidence="7" id="KW-0804">Transcription</keyword>
<dbReference type="RefSeq" id="XP_002675565.1">
    <property type="nucleotide sequence ID" value="XM_002675519.1"/>
</dbReference>
<dbReference type="GeneID" id="8862904"/>
<dbReference type="InterPro" id="IPR007207">
    <property type="entry name" value="Not_N"/>
</dbReference>
<feature type="compositionally biased region" description="Acidic residues" evidence="9">
    <location>
        <begin position="258"/>
        <end position="289"/>
    </location>
</feature>
<dbReference type="PANTHER" id="PTHR23326">
    <property type="entry name" value="CCR4 NOT-RELATED"/>
    <property type="match status" value="1"/>
</dbReference>
<dbReference type="KEGG" id="ngr:NAEGRDRAFT_69317"/>
<evidence type="ECO:0000256" key="3">
    <source>
        <dbReference type="ARBA" id="ARBA00007682"/>
    </source>
</evidence>
<dbReference type="OrthoDB" id="293823at2759"/>
<comment type="similarity">
    <text evidence="3">Belongs to the CNOT2/3/5 family.</text>
</comment>
<dbReference type="OMA" id="NGSHTHD"/>
<keyword evidence="12" id="KW-1185">Reference proteome</keyword>
<name>D2VK97_NAEGR</name>
<evidence type="ECO:0000256" key="9">
    <source>
        <dbReference type="SAM" id="MobiDB-lite"/>
    </source>
</evidence>
<dbReference type="EMBL" id="GG738877">
    <property type="protein sequence ID" value="EFC42821.1"/>
    <property type="molecule type" value="Genomic_DNA"/>
</dbReference>
<reference evidence="11 12" key="1">
    <citation type="journal article" date="2010" name="Cell">
        <title>The genome of Naegleria gruberi illuminates early eukaryotic versatility.</title>
        <authorList>
            <person name="Fritz-Laylin L.K."/>
            <person name="Prochnik S.E."/>
            <person name="Ginger M.L."/>
            <person name="Dacks J.B."/>
            <person name="Carpenter M.L."/>
            <person name="Field M.C."/>
            <person name="Kuo A."/>
            <person name="Paredez A."/>
            <person name="Chapman J."/>
            <person name="Pham J."/>
            <person name="Shu S."/>
            <person name="Neupane R."/>
            <person name="Cipriano M."/>
            <person name="Mancuso J."/>
            <person name="Tu H."/>
            <person name="Salamov A."/>
            <person name="Lindquist E."/>
            <person name="Shapiro H."/>
            <person name="Lucas S."/>
            <person name="Grigoriev I.V."/>
            <person name="Cande W.Z."/>
            <person name="Fulton C."/>
            <person name="Rokhsar D.S."/>
            <person name="Dawson S.C."/>
        </authorList>
    </citation>
    <scope>NUCLEOTIDE SEQUENCE [LARGE SCALE GENOMIC DNA]</scope>
    <source>
        <strain evidence="11 12">NEG-M</strain>
    </source>
</reference>
<evidence type="ECO:0000313" key="11">
    <source>
        <dbReference type="EMBL" id="EFC42821.1"/>
    </source>
</evidence>
<dbReference type="eggNOG" id="KOG2150">
    <property type="taxonomic scope" value="Eukaryota"/>
</dbReference>
<protein>
    <submittedName>
        <fullName evidence="11">Predicted protein</fullName>
    </submittedName>
</protein>
<feature type="region of interest" description="Disordered" evidence="9">
    <location>
        <begin position="235"/>
        <end position="676"/>
    </location>
</feature>
<accession>D2VK97</accession>
<feature type="compositionally biased region" description="Low complexity" evidence="9">
    <location>
        <begin position="385"/>
        <end position="434"/>
    </location>
</feature>
<keyword evidence="8" id="KW-0539">Nucleus</keyword>
<feature type="compositionally biased region" description="Low complexity" evidence="9">
    <location>
        <begin position="466"/>
        <end position="517"/>
    </location>
</feature>
<comment type="subcellular location">
    <subcellularLocation>
        <location evidence="2">Cytoplasm</location>
    </subcellularLocation>
    <subcellularLocation>
        <location evidence="1">Nucleus</location>
    </subcellularLocation>
</comment>